<dbReference type="EMBL" id="JAMYWD010000002">
    <property type="protein sequence ID" value="KAJ4978857.1"/>
    <property type="molecule type" value="Genomic_DNA"/>
</dbReference>
<dbReference type="InterPro" id="IPR038538">
    <property type="entry name" value="MTERF_sf"/>
</dbReference>
<accession>A0A9Q0KY43</accession>
<evidence type="ECO:0000256" key="3">
    <source>
        <dbReference type="ARBA" id="ARBA00022946"/>
    </source>
</evidence>
<keyword evidence="2" id="KW-0804">Transcription</keyword>
<dbReference type="GO" id="GO:0006353">
    <property type="term" value="P:DNA-templated transcription termination"/>
    <property type="evidence" value="ECO:0007669"/>
    <property type="project" value="UniProtKB-KW"/>
</dbReference>
<evidence type="ECO:0000313" key="5">
    <source>
        <dbReference type="Proteomes" id="UP001141806"/>
    </source>
</evidence>
<dbReference type="InterPro" id="IPR003690">
    <property type="entry name" value="MTERF"/>
</dbReference>
<dbReference type="Gene3D" id="1.25.70.10">
    <property type="entry name" value="Transcription termination factor 3, mitochondrial"/>
    <property type="match status" value="2"/>
</dbReference>
<keyword evidence="3" id="KW-0809">Transit peptide</keyword>
<dbReference type="OrthoDB" id="764594at2759"/>
<gene>
    <name evidence="4" type="ORF">NE237_009637</name>
</gene>
<evidence type="ECO:0000256" key="2">
    <source>
        <dbReference type="ARBA" id="ARBA00022472"/>
    </source>
</evidence>
<proteinExistence type="inferred from homology"/>
<dbReference type="SMART" id="SM00733">
    <property type="entry name" value="Mterf"/>
    <property type="match status" value="6"/>
</dbReference>
<dbReference type="PANTHER" id="PTHR13068">
    <property type="entry name" value="CGI-12 PROTEIN-RELATED"/>
    <property type="match status" value="1"/>
</dbReference>
<dbReference type="FunFam" id="1.25.70.10:FF:000019">
    <property type="entry name" value="mTERF family protein"/>
    <property type="match status" value="1"/>
</dbReference>
<dbReference type="Pfam" id="PF02536">
    <property type="entry name" value="mTERF"/>
    <property type="match status" value="1"/>
</dbReference>
<comment type="similarity">
    <text evidence="1">Belongs to the mTERF family.</text>
</comment>
<comment type="caution">
    <text evidence="4">The sequence shown here is derived from an EMBL/GenBank/DDBJ whole genome shotgun (WGS) entry which is preliminary data.</text>
</comment>
<dbReference type="GO" id="GO:0003676">
    <property type="term" value="F:nucleic acid binding"/>
    <property type="evidence" value="ECO:0007669"/>
    <property type="project" value="InterPro"/>
</dbReference>
<dbReference type="PANTHER" id="PTHR13068:SF38">
    <property type="entry name" value="TRANSCRIPTION TERMINATION FACTOR FAMILY PROTEIN"/>
    <property type="match status" value="1"/>
</dbReference>
<dbReference type="AlphaFoldDB" id="A0A9Q0KY43"/>
<name>A0A9Q0KY43_9MAGN</name>
<dbReference type="Proteomes" id="UP001141806">
    <property type="component" value="Unassembled WGS sequence"/>
</dbReference>
<keyword evidence="2" id="KW-0806">Transcription termination</keyword>
<protein>
    <recommendedName>
        <fullName evidence="6">Transcription termination factor MTEF18, mitochondrial-like</fullName>
    </recommendedName>
</protein>
<reference evidence="4" key="1">
    <citation type="journal article" date="2023" name="Plant J.">
        <title>The genome of the king protea, Protea cynaroides.</title>
        <authorList>
            <person name="Chang J."/>
            <person name="Duong T.A."/>
            <person name="Schoeman C."/>
            <person name="Ma X."/>
            <person name="Roodt D."/>
            <person name="Barker N."/>
            <person name="Li Z."/>
            <person name="Van de Peer Y."/>
            <person name="Mizrachi E."/>
        </authorList>
    </citation>
    <scope>NUCLEOTIDE SEQUENCE</scope>
    <source>
        <tissue evidence="4">Young leaves</tissue>
    </source>
</reference>
<evidence type="ECO:0008006" key="6">
    <source>
        <dbReference type="Google" id="ProtNLM"/>
    </source>
</evidence>
<evidence type="ECO:0000313" key="4">
    <source>
        <dbReference type="EMBL" id="KAJ4978857.1"/>
    </source>
</evidence>
<sequence length="610" mass="69879">MTHLQKLKTPSLLKWVSSSFSENYSRLSSPSLFFSSGAIQQQQSLLPAKWDRQHQFLPGVIHTANNRTNGGIRALQTGRSRIEDESSIPDCETVARVSRSGRTEAQAALLDYLHCTRGMLFTDAEHMSKNSPTFLEKLLKRVENEQEIGRSLTRFFRYHPINEFEPFFESLGLKPSEFNPLLPNDLMFLSDDDELVENYHVLCNYGIPRHKIGKIYREAFEVFRYKPGVLRSKLQAYEDLGLSQSTVIKAVASSPRLLIGDINREFVNVFEDLKCLGFEYDWIAGRLSERNSYNWSRMLGLLHFFGEIGYSKEQLGILFRRSPEFLFDASGNKAYSLIGLLLKLGMKMTEIFSVFQQFPRIQLGTFLKNLRAGLLFLVEMEMEDEEIVQLVCAHPLLLGSFALKKPNTVLAKLSSGKARIRGIVKKNPEHLRKWVLGSRIDPLPNPGEDQRSLMKKTEFLLSLGFRDNSDEMKKALKLFRGKGGELQERFDRLLKTGLDQKDVSQMMKIAPQVLNQSMDVLDMKIDFLVNDLGYPISSLVVFPQYLTYTIPRVKLRLSVYNWLKDEGVVGRLALSTILATADKIFISQYVSHHPKGLDVWEKLKKEFYSS</sequence>
<organism evidence="4 5">
    <name type="scientific">Protea cynaroides</name>
    <dbReference type="NCBI Taxonomy" id="273540"/>
    <lineage>
        <taxon>Eukaryota</taxon>
        <taxon>Viridiplantae</taxon>
        <taxon>Streptophyta</taxon>
        <taxon>Embryophyta</taxon>
        <taxon>Tracheophyta</taxon>
        <taxon>Spermatophyta</taxon>
        <taxon>Magnoliopsida</taxon>
        <taxon>Proteales</taxon>
        <taxon>Proteaceae</taxon>
        <taxon>Protea</taxon>
    </lineage>
</organism>
<evidence type="ECO:0000256" key="1">
    <source>
        <dbReference type="ARBA" id="ARBA00007692"/>
    </source>
</evidence>
<keyword evidence="2" id="KW-0805">Transcription regulation</keyword>
<keyword evidence="5" id="KW-1185">Reference proteome</keyword>